<dbReference type="EMBL" id="AFNH02001694">
    <property type="protein sequence ID" value="EZG42860.1"/>
    <property type="molecule type" value="Genomic_DNA"/>
</dbReference>
<accession>A0A023AXA5</accession>
<dbReference type="InterPro" id="IPR041588">
    <property type="entry name" value="Integrase_H2C2"/>
</dbReference>
<dbReference type="InterPro" id="IPR041373">
    <property type="entry name" value="RT_RNaseH"/>
</dbReference>
<dbReference type="Gene3D" id="3.10.10.10">
    <property type="entry name" value="HIV Type 1 Reverse Transcriptase, subunit A, domain 1"/>
    <property type="match status" value="1"/>
</dbReference>
<evidence type="ECO:0000313" key="9">
    <source>
        <dbReference type="EMBL" id="EZG42860.1"/>
    </source>
</evidence>
<dbReference type="GO" id="GO:0003964">
    <property type="term" value="F:RNA-directed DNA polymerase activity"/>
    <property type="evidence" value="ECO:0007669"/>
    <property type="project" value="UniProtKB-KW"/>
</dbReference>
<evidence type="ECO:0000256" key="3">
    <source>
        <dbReference type="ARBA" id="ARBA00022722"/>
    </source>
</evidence>
<dbReference type="CDD" id="cd09274">
    <property type="entry name" value="RNase_HI_RT_Ty3"/>
    <property type="match status" value="1"/>
</dbReference>
<reference evidence="9" key="1">
    <citation type="submission" date="2013-12" db="EMBL/GenBank/DDBJ databases">
        <authorList>
            <person name="Omoto C.K."/>
            <person name="Sibley D."/>
            <person name="Venepally P."/>
            <person name="Hadjithomas M."/>
            <person name="Karamycheva S."/>
            <person name="Brunk B."/>
            <person name="Roos D."/>
            <person name="Caler E."/>
            <person name="Lorenzi H."/>
        </authorList>
    </citation>
    <scope>NUCLEOTIDE SEQUENCE</scope>
</reference>
<dbReference type="GO" id="GO:0004519">
    <property type="term" value="F:endonuclease activity"/>
    <property type="evidence" value="ECO:0007669"/>
    <property type="project" value="UniProtKB-KW"/>
</dbReference>
<organism evidence="9 10">
    <name type="scientific">Gregarina niphandrodes</name>
    <name type="common">Septate eugregarine</name>
    <dbReference type="NCBI Taxonomy" id="110365"/>
    <lineage>
        <taxon>Eukaryota</taxon>
        <taxon>Sar</taxon>
        <taxon>Alveolata</taxon>
        <taxon>Apicomplexa</taxon>
        <taxon>Conoidasida</taxon>
        <taxon>Gregarinasina</taxon>
        <taxon>Eugregarinorida</taxon>
        <taxon>Gregarinidae</taxon>
        <taxon>Gregarina</taxon>
    </lineage>
</organism>
<dbReference type="PANTHER" id="PTHR37984">
    <property type="entry name" value="PROTEIN CBG26694"/>
    <property type="match status" value="1"/>
</dbReference>
<evidence type="ECO:0000259" key="8">
    <source>
        <dbReference type="PROSITE" id="PS50994"/>
    </source>
</evidence>
<dbReference type="CDD" id="cd01647">
    <property type="entry name" value="RT_LTR"/>
    <property type="match status" value="1"/>
</dbReference>
<dbReference type="SUPFAM" id="SSF56672">
    <property type="entry name" value="DNA/RNA polymerases"/>
    <property type="match status" value="1"/>
</dbReference>
<keyword evidence="1" id="KW-0808">Transferase</keyword>
<dbReference type="InterPro" id="IPR050951">
    <property type="entry name" value="Retrovirus_Pol_polyprotein"/>
</dbReference>
<dbReference type="Pfam" id="PF17917">
    <property type="entry name" value="RT_RNaseH"/>
    <property type="match status" value="1"/>
</dbReference>
<dbReference type="InterPro" id="IPR036397">
    <property type="entry name" value="RNaseH_sf"/>
</dbReference>
<dbReference type="RefSeq" id="XP_011133861.1">
    <property type="nucleotide sequence ID" value="XM_011135559.1"/>
</dbReference>
<dbReference type="Proteomes" id="UP000019763">
    <property type="component" value="Unassembled WGS sequence"/>
</dbReference>
<evidence type="ECO:0000256" key="1">
    <source>
        <dbReference type="ARBA" id="ARBA00022679"/>
    </source>
</evidence>
<dbReference type="GO" id="GO:0003676">
    <property type="term" value="F:nucleic acid binding"/>
    <property type="evidence" value="ECO:0007669"/>
    <property type="project" value="InterPro"/>
</dbReference>
<dbReference type="Gene3D" id="1.10.340.70">
    <property type="match status" value="1"/>
</dbReference>
<dbReference type="InterPro" id="IPR001584">
    <property type="entry name" value="Integrase_cat-core"/>
</dbReference>
<dbReference type="Pfam" id="PF00078">
    <property type="entry name" value="RVT_1"/>
    <property type="match status" value="1"/>
</dbReference>
<keyword evidence="3" id="KW-0540">Nuclease</keyword>
<dbReference type="InterPro" id="IPR043502">
    <property type="entry name" value="DNA/RNA_pol_sf"/>
</dbReference>
<feature type="domain" description="Integrase catalytic" evidence="8">
    <location>
        <begin position="641"/>
        <end position="801"/>
    </location>
</feature>
<sequence length="950" mass="106969">MPGGGDLLIPPDVATELGIGGGNIAYNTNSVSLVDESKTDAELVADARKLVKGMCTHLDEATFTRLWDILAKHSKCWLRPRIGQVKAKARFRVEGKPHKARLKPIRPELQSELDRQVDDMLGMGVIVPSESPWGARPVFVKKKTGEWRVCIDYREVNKCMTLDAYPIPNLWEQVQQAAGHKYYICLDCNQGFFNVPLEEESQPLTAFVSKKGTFQYTVVPFGVKNSPIVFQRIMDQIFAGIIGNGVSVYIDDIVIYANDLDVLFERLEQVLDRCCAEGLYLKLKKGEYLKDWVKMLGYLVSSDGIRLHPSKVEAIRQVPAPKNIQELRSFLGAATYLKKHIPSFAHHTAILTDLLKKGRLYSWDESHEAAFQAIKRAIMDATMLKAPQGKGRFVITTDASDKAIGAILEQEQDGERVPIEFGSRKLQPAEQRWDTRERELYAIRYFVDKWHHYLCAAPFLVRTDHQNLKYLSKADTGKLGRWSLFLQQYDFQVEYVKGEDNVVADWLSRTDLLKDVDEDDLIESISCSPGIALQATDEPKGLQALDDEDATARTLVERGQDGWWFKKGTNRLYVPHRLRRALFDQLHFKSGAHPGVHRMRRQLQAQYFWPNLCRDIEQWTRECLLCARLNLRPTVAKDVGSLSRPFFNELISLDLIGPRAVGGVNYHIVVVIDHATRYLQAQVIRDKSAQTVRDFAVTHWQQYFGVPIAVLVDGGSEFKSQFFQLVMNEWRSKLYVTSPYRPQGNGVNESSHRALSKALQGNNPTTFVELKEALAASVLAHNSIPHPATGLSPIMALIGTEARYSNEVPLVYQEQARLDALRELRFPTALQLTSEVFHREPDLPKGQSITDFPVGSVVLYKLNEKSPKSHQGAMGPFVKQPIWSVPCVVSAHEHGSLHVNPVGTPGAPTARVSYRDATQWPYTENSQAAASVLLRGGNASEVTVEEDMSP</sequence>
<dbReference type="PROSITE" id="PS50994">
    <property type="entry name" value="INTEGRASE"/>
    <property type="match status" value="1"/>
</dbReference>
<dbReference type="Gene3D" id="3.30.420.10">
    <property type="entry name" value="Ribonuclease H-like superfamily/Ribonuclease H"/>
    <property type="match status" value="1"/>
</dbReference>
<dbReference type="Pfam" id="PF00665">
    <property type="entry name" value="rve"/>
    <property type="match status" value="1"/>
</dbReference>
<dbReference type="GeneID" id="22916550"/>
<dbReference type="GO" id="GO:0015074">
    <property type="term" value="P:DNA integration"/>
    <property type="evidence" value="ECO:0007669"/>
    <property type="project" value="InterPro"/>
</dbReference>
<name>A0A023AXA5_GRENI</name>
<dbReference type="InterPro" id="IPR000477">
    <property type="entry name" value="RT_dom"/>
</dbReference>
<dbReference type="InterPro" id="IPR043128">
    <property type="entry name" value="Rev_trsase/Diguanyl_cyclase"/>
</dbReference>
<dbReference type="GO" id="GO:0016787">
    <property type="term" value="F:hydrolase activity"/>
    <property type="evidence" value="ECO:0007669"/>
    <property type="project" value="UniProtKB-KW"/>
</dbReference>
<dbReference type="eggNOG" id="KOG0017">
    <property type="taxonomic scope" value="Eukaryota"/>
</dbReference>
<evidence type="ECO:0000256" key="6">
    <source>
        <dbReference type="ARBA" id="ARBA00022918"/>
    </source>
</evidence>
<keyword evidence="5" id="KW-0378">Hydrolase</keyword>
<comment type="caution">
    <text evidence="9">The sequence shown here is derived from an EMBL/GenBank/DDBJ whole genome shotgun (WGS) entry which is preliminary data.</text>
</comment>
<keyword evidence="6" id="KW-0695">RNA-directed DNA polymerase</keyword>
<dbReference type="FunFam" id="3.10.20.370:FF:000001">
    <property type="entry name" value="Retrovirus-related Pol polyprotein from transposon 17.6-like protein"/>
    <property type="match status" value="1"/>
</dbReference>
<protein>
    <submittedName>
        <fullName evidence="9">Pol polyprotein</fullName>
    </submittedName>
</protein>
<gene>
    <name evidence="9" type="ORF">GNI_215380</name>
</gene>
<dbReference type="OMA" id="PIGHFEY"/>
<keyword evidence="2" id="KW-0548">Nucleotidyltransferase</keyword>
<dbReference type="VEuPathDB" id="CryptoDB:GNI_215380"/>
<dbReference type="OrthoDB" id="2013610at2759"/>
<dbReference type="SUPFAM" id="SSF53098">
    <property type="entry name" value="Ribonuclease H-like"/>
    <property type="match status" value="1"/>
</dbReference>
<evidence type="ECO:0000313" key="10">
    <source>
        <dbReference type="Proteomes" id="UP000019763"/>
    </source>
</evidence>
<dbReference type="PROSITE" id="PS50878">
    <property type="entry name" value="RT_POL"/>
    <property type="match status" value="1"/>
</dbReference>
<feature type="domain" description="Reverse transcriptase" evidence="7">
    <location>
        <begin position="121"/>
        <end position="300"/>
    </location>
</feature>
<keyword evidence="4" id="KW-0255">Endonuclease</keyword>
<evidence type="ECO:0000256" key="4">
    <source>
        <dbReference type="ARBA" id="ARBA00022759"/>
    </source>
</evidence>
<dbReference type="Gene3D" id="3.30.70.270">
    <property type="match status" value="2"/>
</dbReference>
<proteinExistence type="predicted"/>
<evidence type="ECO:0000256" key="2">
    <source>
        <dbReference type="ARBA" id="ARBA00022695"/>
    </source>
</evidence>
<keyword evidence="10" id="KW-1185">Reference proteome</keyword>
<dbReference type="InterPro" id="IPR012337">
    <property type="entry name" value="RNaseH-like_sf"/>
</dbReference>
<evidence type="ECO:0000259" key="7">
    <source>
        <dbReference type="PROSITE" id="PS50878"/>
    </source>
</evidence>
<dbReference type="AlphaFoldDB" id="A0A023AXA5"/>
<dbReference type="PANTHER" id="PTHR37984:SF5">
    <property type="entry name" value="PROTEIN NYNRIN-LIKE"/>
    <property type="match status" value="1"/>
</dbReference>
<feature type="non-terminal residue" evidence="9">
    <location>
        <position position="950"/>
    </location>
</feature>
<dbReference type="FunFam" id="3.30.70.270:FF:000020">
    <property type="entry name" value="Transposon Tf2-6 polyprotein-like Protein"/>
    <property type="match status" value="1"/>
</dbReference>
<evidence type="ECO:0000256" key="5">
    <source>
        <dbReference type="ARBA" id="ARBA00022801"/>
    </source>
</evidence>
<dbReference type="Pfam" id="PF17921">
    <property type="entry name" value="Integrase_H2C2"/>
    <property type="match status" value="1"/>
</dbReference>